<evidence type="ECO:0000313" key="1">
    <source>
        <dbReference type="EMBL" id="BBE08762.1"/>
    </source>
</evidence>
<dbReference type="InterPro" id="IPR013385">
    <property type="entry name" value="T3SS_SpaO/YscQ/SpaO"/>
</dbReference>
<keyword evidence="2" id="KW-1185">Reference proteome</keyword>
<dbReference type="Gene3D" id="2.30.330.10">
    <property type="entry name" value="SpoA-like"/>
    <property type="match status" value="1"/>
</dbReference>
<dbReference type="NCBIfam" id="TIGR02551">
    <property type="entry name" value="SpaO_YscQ"/>
    <property type="match status" value="1"/>
</dbReference>
<dbReference type="SUPFAM" id="SSF101801">
    <property type="entry name" value="Surface presentation of antigens (SPOA)"/>
    <property type="match status" value="1"/>
</dbReference>
<dbReference type="Proteomes" id="UP000282597">
    <property type="component" value="Chromosome"/>
</dbReference>
<dbReference type="InterPro" id="IPR036429">
    <property type="entry name" value="SpoA-like_sf"/>
</dbReference>
<dbReference type="KEGG" id="mcys:MCB1EB_0601"/>
<proteinExistence type="predicted"/>
<organism evidence="1 2">
    <name type="scientific">Mycoavidus cysteinexigens</name>
    <dbReference type="NCBI Taxonomy" id="1553431"/>
    <lineage>
        <taxon>Bacteria</taxon>
        <taxon>Pseudomonadati</taxon>
        <taxon>Pseudomonadota</taxon>
        <taxon>Betaproteobacteria</taxon>
        <taxon>Burkholderiales</taxon>
        <taxon>Burkholderiaceae</taxon>
        <taxon>Mycoavidus</taxon>
    </lineage>
</organism>
<dbReference type="EMBL" id="AP018150">
    <property type="protein sequence ID" value="BBE08762.1"/>
    <property type="molecule type" value="Genomic_DNA"/>
</dbReference>
<reference evidence="1 2" key="1">
    <citation type="journal article" date="2018" name="Microbes Environ.">
        <title>Comparative Genomic Insights into Endofungal Lifestyles of Two Bacterial Endosymbionts, Mycoavidus cysteinexigens and Burkholderia rhizoxinica.</title>
        <authorList>
            <person name="Sharmin D."/>
            <person name="Guo Y."/>
            <person name="Nishizawa T."/>
            <person name="Ohshima S."/>
            <person name="Sato Y."/>
            <person name="Takashima Y."/>
            <person name="Narisawa K."/>
            <person name="Ohta H."/>
        </authorList>
    </citation>
    <scope>NUCLEOTIDE SEQUENCE [LARGE SCALE GENOMIC DNA]</scope>
    <source>
        <strain evidence="1 2">B1-EB</strain>
    </source>
</reference>
<dbReference type="InterPro" id="IPR001543">
    <property type="entry name" value="FliN-like_C"/>
</dbReference>
<dbReference type="RefSeq" id="WP_045363057.1">
    <property type="nucleotide sequence ID" value="NZ_AP018150.1"/>
</dbReference>
<evidence type="ECO:0000313" key="2">
    <source>
        <dbReference type="Proteomes" id="UP000282597"/>
    </source>
</evidence>
<dbReference type="AlphaFoldDB" id="A0A2Z6ETQ2"/>
<protein>
    <submittedName>
        <fullName evidence="1">Type III secretion apparatus protein, YscQ/HrcQ family</fullName>
    </submittedName>
</protein>
<gene>
    <name evidence="1" type="ORF">MCB1EB_0601</name>
</gene>
<accession>A0A2Z6ETQ2</accession>
<dbReference type="GO" id="GO:0030254">
    <property type="term" value="P:protein secretion by the type III secretion system"/>
    <property type="evidence" value="ECO:0007669"/>
    <property type="project" value="InterPro"/>
</dbReference>
<sequence length="315" mass="33938">MQPLPLTEAAGALLRKIGAGRRRQHNASTYVLAYQHAGGAGLILHTHIAGAPVRLWLEAMQWCRWLEPMLVVPAWSAVPADLRDALAAWTCASTDPGCADNDWLVGSTIETGYVEPAQDWCLHLEQAERQLTLRVLDAPLAWLDTLADQFEPILAPELNPPAPRVPVPLVAGWSTLDAQALKQINVGDAILLQHAYRLAEGELCLFMNRPLAVLTHDATGNYTIGNIMDHSNDWLDITPTTTSENGSNLMVRVVAEAASLQAPLAALAHLSVGDVLDGPAHSDGLVTLTVNGRPVARGLLLDINGHLAVRIEHLA</sequence>
<dbReference type="Pfam" id="PF01052">
    <property type="entry name" value="FliMN_C"/>
    <property type="match status" value="1"/>
</dbReference>
<name>A0A2Z6ETQ2_9BURK</name>